<dbReference type="InterPro" id="IPR000719">
    <property type="entry name" value="Prot_kinase_dom"/>
</dbReference>
<evidence type="ECO:0000256" key="10">
    <source>
        <dbReference type="PROSITE-ProRule" id="PRU00192"/>
    </source>
</evidence>
<dbReference type="InterPro" id="IPR001245">
    <property type="entry name" value="Ser-Thr/Tyr_kinase_cat_dom"/>
</dbReference>
<keyword evidence="2 10" id="KW-0728">SH3 domain</keyword>
<dbReference type="Pfam" id="PF00017">
    <property type="entry name" value="SH2"/>
    <property type="match status" value="1"/>
</dbReference>
<keyword evidence="9" id="KW-0727">SH2 domain</keyword>
<evidence type="ECO:0000256" key="4">
    <source>
        <dbReference type="ARBA" id="ARBA00022741"/>
    </source>
</evidence>
<protein>
    <recommendedName>
        <fullName evidence="11">Tyrosine-protein kinase</fullName>
        <ecNumber evidence="11">2.7.10.2</ecNumber>
    </recommendedName>
</protein>
<reference evidence="17" key="3">
    <citation type="submission" date="2020-10" db="UniProtKB">
        <authorList>
            <consortium name="WormBaseParasite"/>
        </authorList>
    </citation>
    <scope>IDENTIFICATION</scope>
</reference>
<dbReference type="Gene3D" id="3.30.505.10">
    <property type="entry name" value="SH2 domain"/>
    <property type="match status" value="1"/>
</dbReference>
<dbReference type="GO" id="GO:0012505">
    <property type="term" value="C:endomembrane system"/>
    <property type="evidence" value="ECO:0007669"/>
    <property type="project" value="UniProtKB-SubCell"/>
</dbReference>
<dbReference type="PRINTS" id="PR00109">
    <property type="entry name" value="TYRKINASE"/>
</dbReference>
<evidence type="ECO:0000256" key="9">
    <source>
        <dbReference type="PROSITE-ProRule" id="PRU00191"/>
    </source>
</evidence>
<dbReference type="FunFam" id="1.10.510.10:FF:001512">
    <property type="entry name" value="Receptor tyrosine-protein kinase erbB-2"/>
    <property type="match status" value="1"/>
</dbReference>
<proteinExistence type="inferred from homology"/>
<keyword evidence="4 11" id="KW-0547">Nucleotide-binding</keyword>
<dbReference type="Gene3D" id="1.10.510.10">
    <property type="entry name" value="Transferase(Phosphotransferase) domain 1"/>
    <property type="match status" value="1"/>
</dbReference>
<evidence type="ECO:0000256" key="7">
    <source>
        <dbReference type="ARBA" id="ARBA00023136"/>
    </source>
</evidence>
<evidence type="ECO:0000313" key="17">
    <source>
        <dbReference type="WBParaSite" id="EgrG_000579850"/>
    </source>
</evidence>
<dbReference type="PANTHER" id="PTHR24418">
    <property type="entry name" value="TYROSINE-PROTEIN KINASE"/>
    <property type="match status" value="1"/>
</dbReference>
<evidence type="ECO:0000313" key="16">
    <source>
        <dbReference type="Proteomes" id="UP000492820"/>
    </source>
</evidence>
<dbReference type="InterPro" id="IPR050198">
    <property type="entry name" value="Non-receptor_tyrosine_kinases"/>
</dbReference>
<evidence type="ECO:0000256" key="1">
    <source>
        <dbReference type="ARBA" id="ARBA00004308"/>
    </source>
</evidence>
<feature type="domain" description="Protein kinase" evidence="14">
    <location>
        <begin position="232"/>
        <end position="484"/>
    </location>
</feature>
<reference evidence="15 16" key="1">
    <citation type="journal article" date="2013" name="Nature">
        <title>The genomes of four tapeworm species reveal adaptations to parasitism.</title>
        <authorList>
            <person name="Tsai I.J."/>
            <person name="Zarowiecki M."/>
            <person name="Holroyd N."/>
            <person name="Garciarrubio A."/>
            <person name="Sanchez-Flores A."/>
            <person name="Brooks K.L."/>
            <person name="Tracey A."/>
            <person name="Bobes R.J."/>
            <person name="Fragoso G."/>
            <person name="Sciutto E."/>
            <person name="Aslett M."/>
            <person name="Beasley H."/>
            <person name="Bennett H.M."/>
            <person name="Cai J."/>
            <person name="Camicia F."/>
            <person name="Clark R."/>
            <person name="Cucher M."/>
            <person name="De Silva N."/>
            <person name="Day T.A."/>
            <person name="Deplazes P."/>
            <person name="Estrada K."/>
            <person name="Fernandez C."/>
            <person name="Holland P.W."/>
            <person name="Hou J."/>
            <person name="Hu S."/>
            <person name="Huckvale T."/>
            <person name="Hung S.S."/>
            <person name="Kamenetzky L."/>
            <person name="Keane J.A."/>
            <person name="Kiss F."/>
            <person name="Koziol U."/>
            <person name="Lambert O."/>
            <person name="Liu K."/>
            <person name="Luo X."/>
            <person name="Luo Y."/>
            <person name="Macchiaroli N."/>
            <person name="Nichol S."/>
            <person name="Paps J."/>
            <person name="Parkinson J."/>
            <person name="Pouchkina-Stantcheva N."/>
            <person name="Riddiford N."/>
            <person name="Rosenzvit M."/>
            <person name="Salinas G."/>
            <person name="Wasmuth J.D."/>
            <person name="Zamanian M."/>
            <person name="Zheng Y."/>
            <person name="Cai X."/>
            <person name="Soberon X."/>
            <person name="Olson P.D."/>
            <person name="Laclette J.P."/>
            <person name="Brehm K."/>
            <person name="Berriman M."/>
            <person name="Garciarrubio A."/>
            <person name="Bobes R.J."/>
            <person name="Fragoso G."/>
            <person name="Sanchez-Flores A."/>
            <person name="Estrada K."/>
            <person name="Cevallos M.A."/>
            <person name="Morett E."/>
            <person name="Gonzalez V."/>
            <person name="Portillo T."/>
            <person name="Ochoa-Leyva A."/>
            <person name="Jose M.V."/>
            <person name="Sciutto E."/>
            <person name="Landa A."/>
            <person name="Jimenez L."/>
            <person name="Valdes V."/>
            <person name="Carrero J.C."/>
            <person name="Larralde C."/>
            <person name="Morales-Montor J."/>
            <person name="Limon-Lason J."/>
            <person name="Soberon X."/>
            <person name="Laclette J.P."/>
        </authorList>
    </citation>
    <scope>NUCLEOTIDE SEQUENCE [LARGE SCALE GENOMIC DNA]</scope>
</reference>
<dbReference type="SUPFAM" id="SSF56112">
    <property type="entry name" value="Protein kinase-like (PK-like)"/>
    <property type="match status" value="1"/>
</dbReference>
<comment type="subcellular location">
    <subcellularLocation>
        <location evidence="1">Endomembrane system</location>
    </subcellularLocation>
</comment>
<dbReference type="GO" id="GO:0030182">
    <property type="term" value="P:neuron differentiation"/>
    <property type="evidence" value="ECO:0007669"/>
    <property type="project" value="UniProtKB-ARBA"/>
</dbReference>
<reference evidence="15" key="2">
    <citation type="submission" date="2014-06" db="EMBL/GenBank/DDBJ databases">
        <authorList>
            <person name="Aslett M."/>
        </authorList>
    </citation>
    <scope>NUCLEOTIDE SEQUENCE</scope>
</reference>
<feature type="domain" description="SH2" evidence="12">
    <location>
        <begin position="91"/>
        <end position="212"/>
    </location>
</feature>
<dbReference type="PROSITE" id="PS50011">
    <property type="entry name" value="PROTEIN_KINASE_DOM"/>
    <property type="match status" value="1"/>
</dbReference>
<dbReference type="GO" id="GO:0005524">
    <property type="term" value="F:ATP binding"/>
    <property type="evidence" value="ECO:0007669"/>
    <property type="project" value="UniProtKB-KW"/>
</dbReference>
<dbReference type="InterPro" id="IPR001452">
    <property type="entry name" value="SH3_domain"/>
</dbReference>
<dbReference type="CDD" id="cd00192">
    <property type="entry name" value="PTKc"/>
    <property type="match status" value="1"/>
</dbReference>
<name>A0A068WKB6_ECHGR</name>
<evidence type="ECO:0000256" key="11">
    <source>
        <dbReference type="RuleBase" id="RU362096"/>
    </source>
</evidence>
<dbReference type="InterPro" id="IPR011009">
    <property type="entry name" value="Kinase-like_dom_sf"/>
</dbReference>
<dbReference type="GO" id="GO:0050793">
    <property type="term" value="P:regulation of developmental process"/>
    <property type="evidence" value="ECO:0007669"/>
    <property type="project" value="UniProtKB-ARBA"/>
</dbReference>
<evidence type="ECO:0000259" key="14">
    <source>
        <dbReference type="PROSITE" id="PS50011"/>
    </source>
</evidence>
<comment type="catalytic activity">
    <reaction evidence="11">
        <text>L-tyrosyl-[protein] + ATP = O-phospho-L-tyrosyl-[protein] + ADP + H(+)</text>
        <dbReference type="Rhea" id="RHEA:10596"/>
        <dbReference type="Rhea" id="RHEA-COMP:10136"/>
        <dbReference type="Rhea" id="RHEA-COMP:20101"/>
        <dbReference type="ChEBI" id="CHEBI:15378"/>
        <dbReference type="ChEBI" id="CHEBI:30616"/>
        <dbReference type="ChEBI" id="CHEBI:46858"/>
        <dbReference type="ChEBI" id="CHEBI:61978"/>
        <dbReference type="ChEBI" id="CHEBI:456216"/>
        <dbReference type="EC" id="2.7.10.2"/>
    </reaction>
</comment>
<dbReference type="GO" id="GO:0004715">
    <property type="term" value="F:non-membrane spanning protein tyrosine kinase activity"/>
    <property type="evidence" value="ECO:0007669"/>
    <property type="project" value="UniProtKB-EC"/>
</dbReference>
<comment type="similarity">
    <text evidence="11">Belongs to the protein kinase superfamily. Tyr protein kinase family.</text>
</comment>
<dbReference type="SUPFAM" id="SSF55550">
    <property type="entry name" value="SH2 domain"/>
    <property type="match status" value="1"/>
</dbReference>
<sequence length="492" mass="55122">MVDRLRKILTNVVPKPTSKKVVFKDVVKKEPTVYERAMLCAFDFNKTNSDEISFRRGDILLIEAPVRLPSGCLTTSSADNCTDRWLSARDWRNGNVGLVPADFLTDESGESVVFDAFQCSSRAEAEEQLLLPVVQSGTFIVRPAKEVGNLTLSVLVREESNAHVEHYHLHYDAASQGYYISSDKKLGSLDELIKFYCDPETCTLTVPLCAPCPKLGYSAQKFSSCVVSRASVALKHRLSSGNFGEVWLATYRGVEVAVKRALAATSRQDIVKEAEVMHQLYHPRLVLFLGVCCEPSSEPVMIITEFMPNGALDGYLRQKRPPYGELLDMIFQISDGMAYLERRRAVHNDLRAANILVDADNSVKVADFGLTKILYNDSRDICDGMFPVRWTPPEATEVGVFQSTKSDVWSFGVLMYEVFTYGGVPYDDIPDDNEVIVAVENGHRLCNPSELGYQCEDRIYAKMQACWDSDPEARPTFEELYDFFKPSDAALP</sequence>
<dbReference type="Pfam" id="PF07714">
    <property type="entry name" value="PK_Tyr_Ser-Thr"/>
    <property type="match status" value="1"/>
</dbReference>
<dbReference type="EMBL" id="LK028578">
    <property type="protein sequence ID" value="CDS18054.1"/>
    <property type="molecule type" value="Genomic_DNA"/>
</dbReference>
<organism evidence="15">
    <name type="scientific">Echinococcus granulosus</name>
    <name type="common">Hydatid tapeworm</name>
    <dbReference type="NCBI Taxonomy" id="6210"/>
    <lineage>
        <taxon>Eukaryota</taxon>
        <taxon>Metazoa</taxon>
        <taxon>Spiralia</taxon>
        <taxon>Lophotrochozoa</taxon>
        <taxon>Platyhelminthes</taxon>
        <taxon>Cestoda</taxon>
        <taxon>Eucestoda</taxon>
        <taxon>Cyclophyllidea</taxon>
        <taxon>Taeniidae</taxon>
        <taxon>Echinococcus</taxon>
        <taxon>Echinococcus granulosus group</taxon>
    </lineage>
</organism>
<keyword evidence="8 11" id="KW-0829">Tyrosine-protein kinase</keyword>
<evidence type="ECO:0000256" key="8">
    <source>
        <dbReference type="ARBA" id="ARBA00023137"/>
    </source>
</evidence>
<keyword evidence="7" id="KW-0472">Membrane</keyword>
<dbReference type="Gene3D" id="2.30.30.40">
    <property type="entry name" value="SH3 Domains"/>
    <property type="match status" value="1"/>
</dbReference>
<dbReference type="InterPro" id="IPR036028">
    <property type="entry name" value="SH3-like_dom_sf"/>
</dbReference>
<dbReference type="InterPro" id="IPR036860">
    <property type="entry name" value="SH2_dom_sf"/>
</dbReference>
<dbReference type="GO" id="GO:0048468">
    <property type="term" value="P:cell development"/>
    <property type="evidence" value="ECO:0007669"/>
    <property type="project" value="UniProtKB-ARBA"/>
</dbReference>
<evidence type="ECO:0000259" key="13">
    <source>
        <dbReference type="PROSITE" id="PS50002"/>
    </source>
</evidence>
<evidence type="ECO:0000256" key="5">
    <source>
        <dbReference type="ARBA" id="ARBA00022777"/>
    </source>
</evidence>
<dbReference type="AlphaFoldDB" id="A0A068WKB6"/>
<dbReference type="PROSITE" id="PS50002">
    <property type="entry name" value="SH3"/>
    <property type="match status" value="1"/>
</dbReference>
<evidence type="ECO:0000313" key="15">
    <source>
        <dbReference type="EMBL" id="CDS18054.1"/>
    </source>
</evidence>
<dbReference type="SMART" id="SM00252">
    <property type="entry name" value="SH2"/>
    <property type="match status" value="1"/>
</dbReference>
<evidence type="ECO:0000259" key="12">
    <source>
        <dbReference type="PROSITE" id="PS50001"/>
    </source>
</evidence>
<keyword evidence="5 11" id="KW-0418">Kinase</keyword>
<gene>
    <name evidence="15" type="ORF">EgrG_000579850</name>
</gene>
<dbReference type="InterPro" id="IPR000980">
    <property type="entry name" value="SH2"/>
</dbReference>
<dbReference type="Proteomes" id="UP000492820">
    <property type="component" value="Unassembled WGS sequence"/>
</dbReference>
<keyword evidence="6 11" id="KW-0067">ATP-binding</keyword>
<evidence type="ECO:0000256" key="6">
    <source>
        <dbReference type="ARBA" id="ARBA00022840"/>
    </source>
</evidence>
<accession>A0A068WKB6</accession>
<dbReference type="SUPFAM" id="SSF50044">
    <property type="entry name" value="SH3-domain"/>
    <property type="match status" value="1"/>
</dbReference>
<dbReference type="PROSITE" id="PS50001">
    <property type="entry name" value="SH2"/>
    <property type="match status" value="1"/>
</dbReference>
<dbReference type="OrthoDB" id="4062651at2759"/>
<evidence type="ECO:0000256" key="2">
    <source>
        <dbReference type="ARBA" id="ARBA00022443"/>
    </source>
</evidence>
<keyword evidence="3 11" id="KW-0808">Transferase</keyword>
<evidence type="ECO:0000256" key="3">
    <source>
        <dbReference type="ARBA" id="ARBA00022679"/>
    </source>
</evidence>
<dbReference type="WBParaSite" id="EgrG_000579850">
    <property type="protein sequence ID" value="EgrG_000579850"/>
    <property type="gene ID" value="EgrG_000579850"/>
</dbReference>
<dbReference type="EC" id="2.7.10.2" evidence="11"/>
<feature type="domain" description="SH3" evidence="13">
    <location>
        <begin position="33"/>
        <end position="109"/>
    </location>
</feature>